<keyword evidence="3 4" id="KW-0472">Membrane</keyword>
<dbReference type="SUPFAM" id="SSF55073">
    <property type="entry name" value="Nucleotide cyclase"/>
    <property type="match status" value="1"/>
</dbReference>
<feature type="domain" description="HAMP" evidence="5">
    <location>
        <begin position="318"/>
        <end position="370"/>
    </location>
</feature>
<dbReference type="Pfam" id="PF00672">
    <property type="entry name" value="HAMP"/>
    <property type="match status" value="1"/>
</dbReference>
<dbReference type="CDD" id="cd01949">
    <property type="entry name" value="GGDEF"/>
    <property type="match status" value="1"/>
</dbReference>
<dbReference type="OrthoDB" id="9759607at2"/>
<evidence type="ECO:0000256" key="1">
    <source>
        <dbReference type="ARBA" id="ARBA00004236"/>
    </source>
</evidence>
<dbReference type="InterPro" id="IPR003660">
    <property type="entry name" value="HAMP_dom"/>
</dbReference>
<evidence type="ECO:0000256" key="4">
    <source>
        <dbReference type="SAM" id="Phobius"/>
    </source>
</evidence>
<feature type="domain" description="GGDEF" evidence="6">
    <location>
        <begin position="405"/>
        <end position="540"/>
    </location>
</feature>
<dbReference type="GO" id="GO:0005886">
    <property type="term" value="C:plasma membrane"/>
    <property type="evidence" value="ECO:0007669"/>
    <property type="project" value="UniProtKB-SubCell"/>
</dbReference>
<evidence type="ECO:0000259" key="6">
    <source>
        <dbReference type="PROSITE" id="PS50887"/>
    </source>
</evidence>
<evidence type="ECO:0000259" key="5">
    <source>
        <dbReference type="PROSITE" id="PS50885"/>
    </source>
</evidence>
<dbReference type="CDD" id="cd06225">
    <property type="entry name" value="HAMP"/>
    <property type="match status" value="1"/>
</dbReference>
<feature type="transmembrane region" description="Helical" evidence="4">
    <location>
        <begin position="12"/>
        <end position="30"/>
    </location>
</feature>
<dbReference type="GO" id="GO:0007165">
    <property type="term" value="P:signal transduction"/>
    <property type="evidence" value="ECO:0007669"/>
    <property type="project" value="InterPro"/>
</dbReference>
<dbReference type="SMART" id="SM00267">
    <property type="entry name" value="GGDEF"/>
    <property type="match status" value="1"/>
</dbReference>
<dbReference type="InterPro" id="IPR000160">
    <property type="entry name" value="GGDEF_dom"/>
</dbReference>
<dbReference type="Gene3D" id="3.30.70.270">
    <property type="match status" value="1"/>
</dbReference>
<dbReference type="Gene3D" id="3.30.450.20">
    <property type="entry name" value="PAS domain"/>
    <property type="match status" value="1"/>
</dbReference>
<dbReference type="InterPro" id="IPR043128">
    <property type="entry name" value="Rev_trsase/Diguanyl_cyclase"/>
</dbReference>
<comment type="subcellular location">
    <subcellularLocation>
        <location evidence="1">Cell membrane</location>
    </subcellularLocation>
</comment>
<keyword evidence="4" id="KW-1133">Transmembrane helix</keyword>
<organism evidence="7 8">
    <name type="scientific">Peribacillus glennii</name>
    <dbReference type="NCBI Taxonomy" id="2303991"/>
    <lineage>
        <taxon>Bacteria</taxon>
        <taxon>Bacillati</taxon>
        <taxon>Bacillota</taxon>
        <taxon>Bacilli</taxon>
        <taxon>Bacillales</taxon>
        <taxon>Bacillaceae</taxon>
        <taxon>Peribacillus</taxon>
    </lineage>
</organism>
<dbReference type="CDD" id="cd12914">
    <property type="entry name" value="PDC1_DGC_like"/>
    <property type="match status" value="1"/>
</dbReference>
<feature type="transmembrane region" description="Helical" evidence="4">
    <location>
        <begin position="297"/>
        <end position="317"/>
    </location>
</feature>
<sequence length="546" mass="60873">MGVTSSLRTRLSIVFGLIVVILILSLSIIIGQRSVKEVESEIGNSLGEAAYGMGENLDQYMWSRYGEVSLISNLKELRESHDYSSIENYFNQLKDNFPSFSWVGFTNKDGTVLASTDGILRGADISARPVYAEALDGTFIGDVHEAVLLADLLPNPTGEEMKFVDISTPVYGFDDQLIGVLATHLSWKWMKEVEESMDQTLHNRKGIEFFIISEKKNDVILGPKKMLGKSLDVKSIELARAEKKGWTVERWEDGKQYLTGYVVTDGYKDYQGLGWTVLVRQPVDIAYAPVKEQLQRFFIITGLILVVLFALGGWLIAGQITQPLKRITRVADRLSEGDTVEIPPYKGISEIEILSNSLRDLIANLTKTETALEKMENVARHDQLTGLPNRNALDIYLEKATRKYETLTLLYLDLDGFKSVNDTLGHDAGDKLLKKAAALLKENVRSDELVSRIGGDEFVIVLTSITDPVKNGEIIGERIISMMNKPFNIDGEIIHVGCSVGGAVWNARRSNSVSDVIKLADQALYNVKRTGKNRVHIYKKNVDFAS</sequence>
<dbReference type="InterPro" id="IPR052163">
    <property type="entry name" value="DGC-Regulatory_Protein"/>
</dbReference>
<dbReference type="RefSeq" id="WP_117321238.1">
    <property type="nucleotide sequence ID" value="NZ_QVTD01000003.1"/>
</dbReference>
<protein>
    <submittedName>
        <fullName evidence="7">Diguanylate cyclase</fullName>
    </submittedName>
</protein>
<gene>
    <name evidence="7" type="ORF">D0466_03875</name>
</gene>
<dbReference type="EMBL" id="QVTD01000003">
    <property type="protein sequence ID" value="RFU65062.1"/>
    <property type="molecule type" value="Genomic_DNA"/>
</dbReference>
<keyword evidence="4" id="KW-0812">Transmembrane</keyword>
<proteinExistence type="predicted"/>
<accession>A0A372LGK6</accession>
<dbReference type="SUPFAM" id="SSF158472">
    <property type="entry name" value="HAMP domain-like"/>
    <property type="match status" value="1"/>
</dbReference>
<dbReference type="PANTHER" id="PTHR46663">
    <property type="entry name" value="DIGUANYLATE CYCLASE DGCT-RELATED"/>
    <property type="match status" value="1"/>
</dbReference>
<dbReference type="PANTHER" id="PTHR46663:SF2">
    <property type="entry name" value="GGDEF DOMAIN-CONTAINING PROTEIN"/>
    <property type="match status" value="1"/>
</dbReference>
<dbReference type="InterPro" id="IPR029151">
    <property type="entry name" value="Sensor-like_sf"/>
</dbReference>
<evidence type="ECO:0000313" key="7">
    <source>
        <dbReference type="EMBL" id="RFU65062.1"/>
    </source>
</evidence>
<dbReference type="Gene3D" id="6.10.340.10">
    <property type="match status" value="1"/>
</dbReference>
<dbReference type="SMART" id="SM00304">
    <property type="entry name" value="HAMP"/>
    <property type="match status" value="1"/>
</dbReference>
<dbReference type="PROSITE" id="PS50885">
    <property type="entry name" value="HAMP"/>
    <property type="match status" value="1"/>
</dbReference>
<comment type="caution">
    <text evidence="7">The sequence shown here is derived from an EMBL/GenBank/DDBJ whole genome shotgun (WGS) entry which is preliminary data.</text>
</comment>
<dbReference type="NCBIfam" id="TIGR00254">
    <property type="entry name" value="GGDEF"/>
    <property type="match status" value="1"/>
</dbReference>
<dbReference type="InterPro" id="IPR029787">
    <property type="entry name" value="Nucleotide_cyclase"/>
</dbReference>
<dbReference type="Proteomes" id="UP000262939">
    <property type="component" value="Unassembled WGS sequence"/>
</dbReference>
<keyword evidence="8" id="KW-1185">Reference proteome</keyword>
<evidence type="ECO:0000256" key="2">
    <source>
        <dbReference type="ARBA" id="ARBA00022475"/>
    </source>
</evidence>
<evidence type="ECO:0000313" key="8">
    <source>
        <dbReference type="Proteomes" id="UP000262939"/>
    </source>
</evidence>
<dbReference type="AlphaFoldDB" id="A0A372LGK6"/>
<name>A0A372LGK6_9BACI</name>
<dbReference type="PROSITE" id="PS50887">
    <property type="entry name" value="GGDEF"/>
    <property type="match status" value="1"/>
</dbReference>
<dbReference type="SUPFAM" id="SSF103190">
    <property type="entry name" value="Sensory domain-like"/>
    <property type="match status" value="1"/>
</dbReference>
<reference evidence="7 8" key="1">
    <citation type="submission" date="2018-08" db="EMBL/GenBank/DDBJ databases">
        <title>Bacillus chawlae sp. nov., Bacillus glennii sp. nov., and Bacillus saganii sp. nov. Isolated from the Vehicle Assembly Building at Kennedy Space Center where the Viking Spacecraft were Assembled.</title>
        <authorList>
            <person name="Seuylemezian A."/>
            <person name="Vaishampayan P."/>
        </authorList>
    </citation>
    <scope>NUCLEOTIDE SEQUENCE [LARGE SCALE GENOMIC DNA]</scope>
    <source>
        <strain evidence="7 8">V44-8</strain>
    </source>
</reference>
<dbReference type="Pfam" id="PF00990">
    <property type="entry name" value="GGDEF"/>
    <property type="match status" value="1"/>
</dbReference>
<evidence type="ECO:0000256" key="3">
    <source>
        <dbReference type="ARBA" id="ARBA00023136"/>
    </source>
</evidence>
<keyword evidence="2" id="KW-1003">Cell membrane</keyword>